<dbReference type="InterPro" id="IPR006058">
    <property type="entry name" value="2Fe2S_fd_BS"/>
</dbReference>
<dbReference type="InterPro" id="IPR051452">
    <property type="entry name" value="Diverse_Oxidoreductases"/>
</dbReference>
<keyword evidence="1" id="KW-0001">2Fe-2S</keyword>
<dbReference type="InterPro" id="IPR012675">
    <property type="entry name" value="Beta-grasp_dom_sf"/>
</dbReference>
<protein>
    <submittedName>
        <fullName evidence="7">Isoquinoline 1-oxidoreductase alpha subunit</fullName>
        <ecNumber evidence="7">1.3.99.16</ecNumber>
    </submittedName>
</protein>
<feature type="domain" description="2Fe-2S ferredoxin-type" evidence="6">
    <location>
        <begin position="1"/>
        <end position="75"/>
    </location>
</feature>
<keyword evidence="5" id="KW-0411">Iron-sulfur</keyword>
<dbReference type="InterPro" id="IPR036010">
    <property type="entry name" value="2Fe-2S_ferredoxin-like_sf"/>
</dbReference>
<accession>A0A3B0RQ43</accession>
<evidence type="ECO:0000256" key="4">
    <source>
        <dbReference type="ARBA" id="ARBA00023004"/>
    </source>
</evidence>
<dbReference type="Pfam" id="PF01799">
    <property type="entry name" value="Fer2_2"/>
    <property type="match status" value="1"/>
</dbReference>
<sequence>MLSINGSVIQLPDGMKDISLLDFIREHLSLTGTKLGCNIGQCGACTVHVDGEAMRSCQITVDSLDGKKITTIEGLADTWRNGKEGLHPVQSAWIENTVPQCGYCQAGQIMSAAALLEANQKPAPEEIDAAMDGNICRCGTYNRIREAIDLASKTLGGNK</sequence>
<dbReference type="SUPFAM" id="SSF47741">
    <property type="entry name" value="CO dehydrogenase ISP C-domain like"/>
    <property type="match status" value="1"/>
</dbReference>
<dbReference type="InterPro" id="IPR001041">
    <property type="entry name" value="2Fe-2S_ferredoxin-type"/>
</dbReference>
<reference evidence="7" key="1">
    <citation type="submission" date="2018-06" db="EMBL/GenBank/DDBJ databases">
        <authorList>
            <person name="Zhirakovskaya E."/>
        </authorList>
    </citation>
    <scope>NUCLEOTIDE SEQUENCE</scope>
</reference>
<dbReference type="SUPFAM" id="SSF54292">
    <property type="entry name" value="2Fe-2S ferredoxin-like"/>
    <property type="match status" value="1"/>
</dbReference>
<evidence type="ECO:0000256" key="2">
    <source>
        <dbReference type="ARBA" id="ARBA00022723"/>
    </source>
</evidence>
<evidence type="ECO:0000313" key="7">
    <source>
        <dbReference type="EMBL" id="VAV94237.1"/>
    </source>
</evidence>
<dbReference type="GO" id="GO:0047121">
    <property type="term" value="F:isoquinoline 1-oxidoreductase activity"/>
    <property type="evidence" value="ECO:0007669"/>
    <property type="project" value="UniProtKB-EC"/>
</dbReference>
<dbReference type="Gene3D" id="1.10.150.120">
    <property type="entry name" value="[2Fe-2S]-binding domain"/>
    <property type="match status" value="1"/>
</dbReference>
<name>A0A3B0RQ43_9ZZZZ</name>
<dbReference type="InterPro" id="IPR036884">
    <property type="entry name" value="2Fe-2S-bd_dom_sf"/>
</dbReference>
<dbReference type="InterPro" id="IPR002888">
    <property type="entry name" value="2Fe-2S-bd"/>
</dbReference>
<dbReference type="PANTHER" id="PTHR44379">
    <property type="entry name" value="OXIDOREDUCTASE WITH IRON-SULFUR SUBUNIT"/>
    <property type="match status" value="1"/>
</dbReference>
<dbReference type="EC" id="1.3.99.16" evidence="7"/>
<dbReference type="PROSITE" id="PS00197">
    <property type="entry name" value="2FE2S_FER_1"/>
    <property type="match status" value="1"/>
</dbReference>
<evidence type="ECO:0000256" key="3">
    <source>
        <dbReference type="ARBA" id="ARBA00023002"/>
    </source>
</evidence>
<keyword evidence="4" id="KW-0408">Iron</keyword>
<evidence type="ECO:0000256" key="5">
    <source>
        <dbReference type="ARBA" id="ARBA00023014"/>
    </source>
</evidence>
<proteinExistence type="predicted"/>
<dbReference type="PROSITE" id="PS51085">
    <property type="entry name" value="2FE2S_FER_2"/>
    <property type="match status" value="1"/>
</dbReference>
<keyword evidence="3 7" id="KW-0560">Oxidoreductase</keyword>
<evidence type="ECO:0000259" key="6">
    <source>
        <dbReference type="PROSITE" id="PS51085"/>
    </source>
</evidence>
<keyword evidence="2" id="KW-0479">Metal-binding</keyword>
<dbReference type="GO" id="GO:0051537">
    <property type="term" value="F:2 iron, 2 sulfur cluster binding"/>
    <property type="evidence" value="ECO:0007669"/>
    <property type="project" value="UniProtKB-KW"/>
</dbReference>
<dbReference type="AlphaFoldDB" id="A0A3B0RQ43"/>
<dbReference type="EMBL" id="UOEF01000180">
    <property type="protein sequence ID" value="VAV94237.1"/>
    <property type="molecule type" value="Genomic_DNA"/>
</dbReference>
<dbReference type="GO" id="GO:0046872">
    <property type="term" value="F:metal ion binding"/>
    <property type="evidence" value="ECO:0007669"/>
    <property type="project" value="UniProtKB-KW"/>
</dbReference>
<evidence type="ECO:0000256" key="1">
    <source>
        <dbReference type="ARBA" id="ARBA00022714"/>
    </source>
</evidence>
<dbReference type="CDD" id="cd00207">
    <property type="entry name" value="fer2"/>
    <property type="match status" value="1"/>
</dbReference>
<organism evidence="7">
    <name type="scientific">hydrothermal vent metagenome</name>
    <dbReference type="NCBI Taxonomy" id="652676"/>
    <lineage>
        <taxon>unclassified sequences</taxon>
        <taxon>metagenomes</taxon>
        <taxon>ecological metagenomes</taxon>
    </lineage>
</organism>
<dbReference type="Pfam" id="PF00111">
    <property type="entry name" value="Fer2"/>
    <property type="match status" value="1"/>
</dbReference>
<gene>
    <name evidence="7" type="ORF">MNBD_ALPHA04-721</name>
</gene>
<dbReference type="PANTHER" id="PTHR44379:SF2">
    <property type="entry name" value="BLR6218 PROTEIN"/>
    <property type="match status" value="1"/>
</dbReference>
<dbReference type="Gene3D" id="3.10.20.30">
    <property type="match status" value="1"/>
</dbReference>